<dbReference type="EMBL" id="WJXB01000001">
    <property type="protein sequence ID" value="MRN51962.1"/>
    <property type="molecule type" value="Genomic_DNA"/>
</dbReference>
<protein>
    <submittedName>
        <fullName evidence="2">Uncharacterized protein</fullName>
    </submittedName>
</protein>
<dbReference type="RefSeq" id="WP_154116941.1">
    <property type="nucleotide sequence ID" value="NZ_WJXB01000001.1"/>
</dbReference>
<feature type="region of interest" description="Disordered" evidence="1">
    <location>
        <begin position="129"/>
        <end position="177"/>
    </location>
</feature>
<accession>A0A7X2H1R4</accession>
<evidence type="ECO:0000256" key="1">
    <source>
        <dbReference type="SAM" id="MobiDB-lite"/>
    </source>
</evidence>
<feature type="region of interest" description="Disordered" evidence="1">
    <location>
        <begin position="311"/>
        <end position="330"/>
    </location>
</feature>
<organism evidence="2 3">
    <name type="scientific">Paenibacillus monticola</name>
    <dbReference type="NCBI Taxonomy" id="2666075"/>
    <lineage>
        <taxon>Bacteria</taxon>
        <taxon>Bacillati</taxon>
        <taxon>Bacillota</taxon>
        <taxon>Bacilli</taxon>
        <taxon>Bacillales</taxon>
        <taxon>Paenibacillaceae</taxon>
        <taxon>Paenibacillus</taxon>
    </lineage>
</organism>
<evidence type="ECO:0000313" key="3">
    <source>
        <dbReference type="Proteomes" id="UP000463051"/>
    </source>
</evidence>
<comment type="caution">
    <text evidence="2">The sequence shown here is derived from an EMBL/GenBank/DDBJ whole genome shotgun (WGS) entry which is preliminary data.</text>
</comment>
<dbReference type="Proteomes" id="UP000463051">
    <property type="component" value="Unassembled WGS sequence"/>
</dbReference>
<dbReference type="AlphaFoldDB" id="A0A7X2H1R4"/>
<gene>
    <name evidence="2" type="ORF">GJB61_02975</name>
</gene>
<keyword evidence="3" id="KW-1185">Reference proteome</keyword>
<evidence type="ECO:0000313" key="2">
    <source>
        <dbReference type="EMBL" id="MRN51962.1"/>
    </source>
</evidence>
<feature type="compositionally biased region" description="Basic and acidic residues" evidence="1">
    <location>
        <begin position="144"/>
        <end position="165"/>
    </location>
</feature>
<reference evidence="2 3" key="1">
    <citation type="submission" date="2019-11" db="EMBL/GenBank/DDBJ databases">
        <title>Paenibacillus monticola sp. nov., a novel PGPR strain isolated from mountain sample in China.</title>
        <authorList>
            <person name="Zhao Q."/>
            <person name="Li H.-P."/>
            <person name="Zhang J.-L."/>
        </authorList>
    </citation>
    <scope>NUCLEOTIDE SEQUENCE [LARGE SCALE GENOMIC DNA]</scope>
    <source>
        <strain evidence="2 3">LC-T2</strain>
    </source>
</reference>
<feature type="region of interest" description="Disordered" evidence="1">
    <location>
        <begin position="70"/>
        <end position="107"/>
    </location>
</feature>
<name>A0A7X2H1R4_9BACL</name>
<proteinExistence type="predicted"/>
<feature type="compositionally biased region" description="Basic and acidic residues" evidence="1">
    <location>
        <begin position="315"/>
        <end position="324"/>
    </location>
</feature>
<sequence length="330" mass="36841">MDWAPDGDISKYEAIDIAEGIHFSGDPDVLLSALIESGYVAKTLEGREIVNWQNIGGQVIEGRKKAAAKKAEQREKAKAKKTAELLASRAVPGDIPGTEQGRPPNVPVYKELDLEVELYKEKDLKINGHADQNQKLDQNQEQNPKPEHTADKSAAPDESGKDGKKGPKGRQKPVYEPDSPYMKMAIYFKGKLDELAKVLEIDDLAPKANLQTWADDFRKLVELDKQSDKRLIVDVMDWLPKHDFWRKNVLSASTFRDKWTTLVVEMRSGKTATSNKGSGGRSGKQTIEIAHDDGIEGTPTPEQFAAMMAEAQAYQDRKRQEEAGRQGMRQ</sequence>